<accession>A0ABP3U0T1</accession>
<evidence type="ECO:0000313" key="5">
    <source>
        <dbReference type="Proteomes" id="UP001501523"/>
    </source>
</evidence>
<name>A0ABP3U0T1_9GAMM</name>
<evidence type="ECO:0000256" key="3">
    <source>
        <dbReference type="ARBA" id="ARBA00049244"/>
    </source>
</evidence>
<keyword evidence="5" id="KW-1185">Reference proteome</keyword>
<comment type="caution">
    <text evidence="4">The sequence shown here is derived from an EMBL/GenBank/DDBJ whole genome shotgun (WGS) entry which is preliminary data.</text>
</comment>
<dbReference type="InterPro" id="IPR004622">
    <property type="entry name" value="DNA_pol_HolB"/>
</dbReference>
<dbReference type="EC" id="2.7.7.7" evidence="1"/>
<keyword evidence="2" id="KW-0548">Nucleotidyltransferase</keyword>
<organism evidence="4 5">
    <name type="scientific">Dokdonella soli</name>
    <dbReference type="NCBI Taxonomy" id="529810"/>
    <lineage>
        <taxon>Bacteria</taxon>
        <taxon>Pseudomonadati</taxon>
        <taxon>Pseudomonadota</taxon>
        <taxon>Gammaproteobacteria</taxon>
        <taxon>Lysobacterales</taxon>
        <taxon>Rhodanobacteraceae</taxon>
        <taxon>Dokdonella</taxon>
    </lineage>
</organism>
<evidence type="ECO:0000313" key="4">
    <source>
        <dbReference type="EMBL" id="GAA0719815.1"/>
    </source>
</evidence>
<dbReference type="PANTHER" id="PTHR11669:SF8">
    <property type="entry name" value="DNA POLYMERASE III SUBUNIT DELTA"/>
    <property type="match status" value="1"/>
</dbReference>
<dbReference type="Proteomes" id="UP001501523">
    <property type="component" value="Unassembled WGS sequence"/>
</dbReference>
<evidence type="ECO:0000256" key="2">
    <source>
        <dbReference type="ARBA" id="ARBA00022932"/>
    </source>
</evidence>
<protein>
    <recommendedName>
        <fullName evidence="1">DNA-directed DNA polymerase</fullName>
        <ecNumber evidence="1">2.7.7.7</ecNumber>
    </recommendedName>
</protein>
<comment type="catalytic activity">
    <reaction evidence="3">
        <text>DNA(n) + a 2'-deoxyribonucleoside 5'-triphosphate = DNA(n+1) + diphosphate</text>
        <dbReference type="Rhea" id="RHEA:22508"/>
        <dbReference type="Rhea" id="RHEA-COMP:17339"/>
        <dbReference type="Rhea" id="RHEA-COMP:17340"/>
        <dbReference type="ChEBI" id="CHEBI:33019"/>
        <dbReference type="ChEBI" id="CHEBI:61560"/>
        <dbReference type="ChEBI" id="CHEBI:173112"/>
        <dbReference type="EC" id="2.7.7.7"/>
    </reaction>
</comment>
<dbReference type="PANTHER" id="PTHR11669">
    <property type="entry name" value="REPLICATION FACTOR C / DNA POLYMERASE III GAMMA-TAU SUBUNIT"/>
    <property type="match status" value="1"/>
</dbReference>
<evidence type="ECO:0000256" key="1">
    <source>
        <dbReference type="ARBA" id="ARBA00012417"/>
    </source>
</evidence>
<keyword evidence="2" id="KW-0239">DNA-directed DNA polymerase</keyword>
<dbReference type="RefSeq" id="WP_343792323.1">
    <property type="nucleotide sequence ID" value="NZ_BAAAEU010000024.1"/>
</dbReference>
<sequence>MSLQAWLAESWRVLAGALAEQRLHHGLLFAAPAGFGKRALADALVAAALCTQRTADGHACGVCRACQLVAAGSHPDLVRVTFELRDDGKPRTEITIDQMRALSQRLAMSSQFGGLQIALIDPADRLNASAANALLKTLEEPASATIIMLIADDPARLPATIRSRCQRIKIRPPTREESIAWLRAQRIEPAQAAAALDASLGNPGLALGWLADETITVRKACAEDLAALVRGRRTASEVAERWAADRPDVRLWFAAGLARDEARSLALGGSGALGLTARDEIPKLAAWSGRANRARGLLATTLRIDLVLLDLLRAWQSGETTARRE</sequence>
<keyword evidence="2" id="KW-0808">Transferase</keyword>
<proteinExistence type="predicted"/>
<reference evidence="5" key="1">
    <citation type="journal article" date="2019" name="Int. J. Syst. Evol. Microbiol.">
        <title>The Global Catalogue of Microorganisms (GCM) 10K type strain sequencing project: providing services to taxonomists for standard genome sequencing and annotation.</title>
        <authorList>
            <consortium name="The Broad Institute Genomics Platform"/>
            <consortium name="The Broad Institute Genome Sequencing Center for Infectious Disease"/>
            <person name="Wu L."/>
            <person name="Ma J."/>
        </authorList>
    </citation>
    <scope>NUCLEOTIDE SEQUENCE [LARGE SCALE GENOMIC DNA]</scope>
    <source>
        <strain evidence="5">JCM 15421</strain>
    </source>
</reference>
<dbReference type="Gene3D" id="3.40.50.300">
    <property type="entry name" value="P-loop containing nucleotide triphosphate hydrolases"/>
    <property type="match status" value="1"/>
</dbReference>
<dbReference type="InterPro" id="IPR027417">
    <property type="entry name" value="P-loop_NTPase"/>
</dbReference>
<gene>
    <name evidence="4" type="ORF">GCM10009105_28650</name>
</gene>
<dbReference type="SUPFAM" id="SSF52540">
    <property type="entry name" value="P-loop containing nucleoside triphosphate hydrolases"/>
    <property type="match status" value="1"/>
</dbReference>
<dbReference type="Pfam" id="PF13177">
    <property type="entry name" value="DNA_pol3_delta2"/>
    <property type="match status" value="1"/>
</dbReference>
<dbReference type="InterPro" id="IPR050238">
    <property type="entry name" value="DNA_Rep/Repair_Clamp_Loader"/>
</dbReference>
<dbReference type="EMBL" id="BAAAEU010000024">
    <property type="protein sequence ID" value="GAA0719815.1"/>
    <property type="molecule type" value="Genomic_DNA"/>
</dbReference>
<dbReference type="NCBIfam" id="TIGR00678">
    <property type="entry name" value="holB"/>
    <property type="match status" value="1"/>
</dbReference>